<organism evidence="4 5">
    <name type="scientific">Cercophora newfieldiana</name>
    <dbReference type="NCBI Taxonomy" id="92897"/>
    <lineage>
        <taxon>Eukaryota</taxon>
        <taxon>Fungi</taxon>
        <taxon>Dikarya</taxon>
        <taxon>Ascomycota</taxon>
        <taxon>Pezizomycotina</taxon>
        <taxon>Sordariomycetes</taxon>
        <taxon>Sordariomycetidae</taxon>
        <taxon>Sordariales</taxon>
        <taxon>Lasiosphaeriaceae</taxon>
        <taxon>Cercophora</taxon>
    </lineage>
</organism>
<feature type="compositionally biased region" description="Low complexity" evidence="2">
    <location>
        <begin position="622"/>
        <end position="640"/>
    </location>
</feature>
<feature type="compositionally biased region" description="Basic and acidic residues" evidence="2">
    <location>
        <begin position="536"/>
        <end position="558"/>
    </location>
</feature>
<sequence length="896" mass="96814">MASTSFLGSDDGQFDSSLPFRGVVVCCTSIPPELRTDIANKTVELGGVHKYDLTPDCTHLIVGEYDTPKYRHVAKERPDVKPMAIGWVEAVRDLWVQDAEIDFDALEKQWQLRTFETGGGLPTQDGSEPERGRLLCCMTGFDEPNERQKIVDKIQANGGVYMGDLTKRVTHLVVYKAEGRKFQAARGWGISTVSIEWINDSIARGMILDEKCYDPILPVDQRGVGAWNKNALEERKVSLGKRLRDNSGVQEEGKRKLRKTASMKLTSQAENLWSDILGKGVSAEPQPAAAESEPAPKVKDPAASGGTKSMDTQMTRLSSFGASEDGMVFASCGFYVHGFSDDKTAVVVNAIASLGGLVCHSLDQVAGESGAQLAHRFLVVPQLSTAETHPPQPDNVHIITQFYIERCMHKKYFFDPSDHVFGRPFSVYPIPGFEKLTICTAGFTGVDLNHMDKALQQLGAKYEERFTADASVLICSSLSAVRPEKLRMAKTWKVPVVNSDWLWECISAGFNVPIREFLFAELKQNISQPKAAGSRPDGDKAKRRQDKSVRDAIDKDLLPKPAAKAKPRREMDNFGFSPMLLGGSDSSGSGKPPAADRRAPPANESTTTHFETAPTHQLPTESNSTGSSSTSSGNKSAVSAPLSETSANALNRTSQSPQKSVSSRKPLSRVVSEIADSEATDGDLGTAASTPRPVETLTHEPVNEETEAAQEENPAPPEPETEDLKVIRKRLEEKAAVAAAERLAISTKLTSSLLNSAALDTLAASAAEASADSSRSRPPPRRRKREVLGRAISNVSAGSNASDRAGEGTGSAAASFATEGAAQQASNEPPPATQIQYEDPAANVAKAHLLHKIMGKRGAAPAAARSDKVTFSDLGGFDEQHHQQQYGGPLRRSKRK</sequence>
<dbReference type="InterPro" id="IPR001357">
    <property type="entry name" value="BRCT_dom"/>
</dbReference>
<feature type="domain" description="BRCT" evidence="3">
    <location>
        <begin position="15"/>
        <end position="98"/>
    </location>
</feature>
<dbReference type="Pfam" id="PF00533">
    <property type="entry name" value="BRCT"/>
    <property type="match status" value="1"/>
</dbReference>
<evidence type="ECO:0000259" key="3">
    <source>
        <dbReference type="PROSITE" id="PS50172"/>
    </source>
</evidence>
<name>A0AA39Y8I3_9PEZI</name>
<gene>
    <name evidence="4" type="ORF">B0T16DRAFT_327783</name>
</gene>
<evidence type="ECO:0000256" key="1">
    <source>
        <dbReference type="ARBA" id="ARBA00022737"/>
    </source>
</evidence>
<feature type="region of interest" description="Disordered" evidence="2">
    <location>
        <begin position="283"/>
        <end position="310"/>
    </location>
</feature>
<accession>A0AA39Y8I3</accession>
<protein>
    <submittedName>
        <fullName evidence="4">BRCT domain-containing protein</fullName>
    </submittedName>
</protein>
<dbReference type="Pfam" id="PF12738">
    <property type="entry name" value="PTCB-BRCT"/>
    <property type="match status" value="2"/>
</dbReference>
<proteinExistence type="predicted"/>
<dbReference type="Gene3D" id="3.40.50.10190">
    <property type="entry name" value="BRCT domain"/>
    <property type="match status" value="4"/>
</dbReference>
<evidence type="ECO:0000313" key="5">
    <source>
        <dbReference type="Proteomes" id="UP001174936"/>
    </source>
</evidence>
<feature type="region of interest" description="Disordered" evidence="2">
    <location>
        <begin position="873"/>
        <end position="896"/>
    </location>
</feature>
<evidence type="ECO:0000256" key="2">
    <source>
        <dbReference type="SAM" id="MobiDB-lite"/>
    </source>
</evidence>
<feature type="compositionally biased region" description="Polar residues" evidence="2">
    <location>
        <begin position="603"/>
        <end position="621"/>
    </location>
</feature>
<dbReference type="PANTHER" id="PTHR13561">
    <property type="entry name" value="DNA REPLICATION REGULATOR DPB11-RELATED"/>
    <property type="match status" value="1"/>
</dbReference>
<reference evidence="4" key="1">
    <citation type="submission" date="2023-06" db="EMBL/GenBank/DDBJ databases">
        <title>Genome-scale phylogeny and comparative genomics of the fungal order Sordariales.</title>
        <authorList>
            <consortium name="Lawrence Berkeley National Laboratory"/>
            <person name="Hensen N."/>
            <person name="Bonometti L."/>
            <person name="Westerberg I."/>
            <person name="Brannstrom I.O."/>
            <person name="Guillou S."/>
            <person name="Cros-Aarteil S."/>
            <person name="Calhoun S."/>
            <person name="Haridas S."/>
            <person name="Kuo A."/>
            <person name="Mondo S."/>
            <person name="Pangilinan J."/>
            <person name="Riley R."/>
            <person name="Labutti K."/>
            <person name="Andreopoulos B."/>
            <person name="Lipzen A."/>
            <person name="Chen C."/>
            <person name="Yanf M."/>
            <person name="Daum C."/>
            <person name="Ng V."/>
            <person name="Clum A."/>
            <person name="Steindorff A."/>
            <person name="Ohm R."/>
            <person name="Martin F."/>
            <person name="Silar P."/>
            <person name="Natvig D."/>
            <person name="Lalanne C."/>
            <person name="Gautier V."/>
            <person name="Ament-Velasquez S.L."/>
            <person name="Kruys A."/>
            <person name="Hutchinson M.I."/>
            <person name="Powell A.J."/>
            <person name="Barry K."/>
            <person name="Miller A.N."/>
            <person name="Grigoriev I.V."/>
            <person name="Debuchy R."/>
            <person name="Gladieux P."/>
            <person name="Thoren M.H."/>
            <person name="Johannesson H."/>
        </authorList>
    </citation>
    <scope>NUCLEOTIDE SEQUENCE</scope>
    <source>
        <strain evidence="4">SMH2532-1</strain>
    </source>
</reference>
<keyword evidence="1" id="KW-0677">Repeat</keyword>
<feature type="domain" description="BRCT" evidence="3">
    <location>
        <begin position="433"/>
        <end position="519"/>
    </location>
</feature>
<feature type="compositionally biased region" description="Polar residues" evidence="2">
    <location>
        <begin position="793"/>
        <end position="802"/>
    </location>
</feature>
<keyword evidence="5" id="KW-1185">Reference proteome</keyword>
<dbReference type="AlphaFoldDB" id="A0AA39Y8I3"/>
<dbReference type="PANTHER" id="PTHR13561:SF20">
    <property type="entry name" value="DNA TOPOISOMERASE 2-BINDING PROTEIN 1"/>
    <property type="match status" value="1"/>
</dbReference>
<feature type="compositionally biased region" description="Low complexity" evidence="2">
    <location>
        <begin position="283"/>
        <end position="293"/>
    </location>
</feature>
<feature type="region of interest" description="Disordered" evidence="2">
    <location>
        <begin position="767"/>
        <end position="840"/>
    </location>
</feature>
<feature type="region of interest" description="Disordered" evidence="2">
    <location>
        <begin position="528"/>
        <end position="726"/>
    </location>
</feature>
<dbReference type="InterPro" id="IPR036420">
    <property type="entry name" value="BRCT_dom_sf"/>
</dbReference>
<dbReference type="GO" id="GO:0033314">
    <property type="term" value="P:mitotic DNA replication checkpoint signaling"/>
    <property type="evidence" value="ECO:0007669"/>
    <property type="project" value="TreeGrafter"/>
</dbReference>
<evidence type="ECO:0000313" key="4">
    <source>
        <dbReference type="EMBL" id="KAK0646976.1"/>
    </source>
</evidence>
<feature type="compositionally biased region" description="Low complexity" evidence="2">
    <location>
        <begin position="810"/>
        <end position="825"/>
    </location>
</feature>
<feature type="compositionally biased region" description="Low complexity" evidence="2">
    <location>
        <begin position="582"/>
        <end position="593"/>
    </location>
</feature>
<dbReference type="EMBL" id="JAULSV010000004">
    <property type="protein sequence ID" value="KAK0646976.1"/>
    <property type="molecule type" value="Genomic_DNA"/>
</dbReference>
<dbReference type="PROSITE" id="PS50172">
    <property type="entry name" value="BRCT"/>
    <property type="match status" value="3"/>
</dbReference>
<dbReference type="GO" id="GO:0006270">
    <property type="term" value="P:DNA replication initiation"/>
    <property type="evidence" value="ECO:0007669"/>
    <property type="project" value="TreeGrafter"/>
</dbReference>
<dbReference type="CDD" id="cd18433">
    <property type="entry name" value="BRCT_Rad4_rpt3"/>
    <property type="match status" value="1"/>
</dbReference>
<dbReference type="SUPFAM" id="SSF52113">
    <property type="entry name" value="BRCT domain"/>
    <property type="match status" value="4"/>
</dbReference>
<dbReference type="GO" id="GO:0007095">
    <property type="term" value="P:mitotic G2 DNA damage checkpoint signaling"/>
    <property type="evidence" value="ECO:0007669"/>
    <property type="project" value="TreeGrafter"/>
</dbReference>
<comment type="caution">
    <text evidence="4">The sequence shown here is derived from an EMBL/GenBank/DDBJ whole genome shotgun (WGS) entry which is preliminary data.</text>
</comment>
<dbReference type="CDD" id="cd17723">
    <property type="entry name" value="BRCT_Rad4_rpt4"/>
    <property type="match status" value="1"/>
</dbReference>
<dbReference type="CDD" id="cd17731">
    <property type="entry name" value="BRCT_TopBP1_rpt2_like"/>
    <property type="match status" value="1"/>
</dbReference>
<dbReference type="Proteomes" id="UP001174936">
    <property type="component" value="Unassembled WGS sequence"/>
</dbReference>
<dbReference type="InterPro" id="IPR059215">
    <property type="entry name" value="BRCT2_TopBP1-like"/>
</dbReference>
<feature type="compositionally biased region" description="Polar residues" evidence="2">
    <location>
        <begin position="642"/>
        <end position="665"/>
    </location>
</feature>
<feature type="domain" description="BRCT" evidence="3">
    <location>
        <begin position="138"/>
        <end position="215"/>
    </location>
</feature>
<dbReference type="SMART" id="SM00292">
    <property type="entry name" value="BRCT"/>
    <property type="match status" value="4"/>
</dbReference>